<organism evidence="2 3">
    <name type="scientific">Rhizodiscina lignyota</name>
    <dbReference type="NCBI Taxonomy" id="1504668"/>
    <lineage>
        <taxon>Eukaryota</taxon>
        <taxon>Fungi</taxon>
        <taxon>Dikarya</taxon>
        <taxon>Ascomycota</taxon>
        <taxon>Pezizomycotina</taxon>
        <taxon>Dothideomycetes</taxon>
        <taxon>Pleosporomycetidae</taxon>
        <taxon>Aulographales</taxon>
        <taxon>Rhizodiscinaceae</taxon>
        <taxon>Rhizodiscina</taxon>
    </lineage>
</organism>
<feature type="region of interest" description="Disordered" evidence="1">
    <location>
        <begin position="1"/>
        <end position="20"/>
    </location>
</feature>
<dbReference type="Proteomes" id="UP000799772">
    <property type="component" value="Unassembled WGS sequence"/>
</dbReference>
<evidence type="ECO:0000313" key="2">
    <source>
        <dbReference type="EMBL" id="KAF2099585.1"/>
    </source>
</evidence>
<gene>
    <name evidence="2" type="ORF">NA57DRAFT_55542</name>
</gene>
<dbReference type="EMBL" id="ML978125">
    <property type="protein sequence ID" value="KAF2099585.1"/>
    <property type="molecule type" value="Genomic_DNA"/>
</dbReference>
<evidence type="ECO:0000256" key="1">
    <source>
        <dbReference type="SAM" id="MobiDB-lite"/>
    </source>
</evidence>
<proteinExistence type="predicted"/>
<comment type="caution">
    <text evidence="2">The sequence shown here is derived from an EMBL/GenBank/DDBJ whole genome shotgun (WGS) entry which is preliminary data.</text>
</comment>
<keyword evidence="3" id="KW-1185">Reference proteome</keyword>
<accession>A0A9P4IHW4</accession>
<name>A0A9P4IHW4_9PEZI</name>
<reference evidence="2" key="1">
    <citation type="journal article" date="2020" name="Stud. Mycol.">
        <title>101 Dothideomycetes genomes: a test case for predicting lifestyles and emergence of pathogens.</title>
        <authorList>
            <person name="Haridas S."/>
            <person name="Albert R."/>
            <person name="Binder M."/>
            <person name="Bloem J."/>
            <person name="Labutti K."/>
            <person name="Salamov A."/>
            <person name="Andreopoulos B."/>
            <person name="Baker S."/>
            <person name="Barry K."/>
            <person name="Bills G."/>
            <person name="Bluhm B."/>
            <person name="Cannon C."/>
            <person name="Castanera R."/>
            <person name="Culley D."/>
            <person name="Daum C."/>
            <person name="Ezra D."/>
            <person name="Gonzalez J."/>
            <person name="Henrissat B."/>
            <person name="Kuo A."/>
            <person name="Liang C."/>
            <person name="Lipzen A."/>
            <person name="Lutzoni F."/>
            <person name="Magnuson J."/>
            <person name="Mondo S."/>
            <person name="Nolan M."/>
            <person name="Ohm R."/>
            <person name="Pangilinan J."/>
            <person name="Park H.-J."/>
            <person name="Ramirez L."/>
            <person name="Alfaro M."/>
            <person name="Sun H."/>
            <person name="Tritt A."/>
            <person name="Yoshinaga Y."/>
            <person name="Zwiers L.-H."/>
            <person name="Turgeon B."/>
            <person name="Goodwin S."/>
            <person name="Spatafora J."/>
            <person name="Crous P."/>
            <person name="Grigoriev I."/>
        </authorList>
    </citation>
    <scope>NUCLEOTIDE SEQUENCE</scope>
    <source>
        <strain evidence="2">CBS 133067</strain>
    </source>
</reference>
<dbReference type="AlphaFoldDB" id="A0A9P4IHW4"/>
<protein>
    <submittedName>
        <fullName evidence="2">Uncharacterized protein</fullName>
    </submittedName>
</protein>
<sequence>MGEAAQHFEDAASERRRSRKYHEWPRRMDVSLALCALRPGSPAVPMDREWGLRPSSAGDAGLRNPSEMDGRACACRLLRPLCIVPARLLHSTTALLDSRSRPANWRRTHAQEPIEIRAASLRDTRLGQGRRTYPASVPRKKILTGTVQFPGCWAGRLEAARV</sequence>
<evidence type="ECO:0000313" key="3">
    <source>
        <dbReference type="Proteomes" id="UP000799772"/>
    </source>
</evidence>